<evidence type="ECO:0000313" key="1">
    <source>
        <dbReference type="EMBL" id="EEI23952.1"/>
    </source>
</evidence>
<accession>C0XLK7</accession>
<dbReference type="EMBL" id="ACGP01000178">
    <property type="protein sequence ID" value="EEI23952.1"/>
    <property type="molecule type" value="Genomic_DNA"/>
</dbReference>
<proteinExistence type="predicted"/>
<dbReference type="Proteomes" id="UP000003752">
    <property type="component" value="Unassembled WGS sequence"/>
</dbReference>
<protein>
    <submittedName>
        <fullName evidence="1">Uncharacterized protein</fullName>
    </submittedName>
</protein>
<keyword evidence="2" id="KW-1185">Reference proteome</keyword>
<dbReference type="HOGENOM" id="CLU_3271773_0_0_9"/>
<reference evidence="1 2" key="1">
    <citation type="submission" date="2009-01" db="EMBL/GenBank/DDBJ databases">
        <authorList>
            <person name="Qin X."/>
            <person name="Bachman B."/>
            <person name="Battles P."/>
            <person name="Bell A."/>
            <person name="Bess C."/>
            <person name="Bickham C."/>
            <person name="Chaboub L."/>
            <person name="Chen D."/>
            <person name="Coyle M."/>
            <person name="Deiros D.R."/>
            <person name="Dinh H."/>
            <person name="Forbes L."/>
            <person name="Fowler G."/>
            <person name="Francisco L."/>
            <person name="Fu Q."/>
            <person name="Gubbala S."/>
            <person name="Hale W."/>
            <person name="Han Y."/>
            <person name="Hemphill L."/>
            <person name="Highlander S.K."/>
            <person name="Hirani K."/>
            <person name="Hogues M."/>
            <person name="Jackson L."/>
            <person name="Jakkamsetti A."/>
            <person name="Javaid M."/>
            <person name="Jiang H."/>
            <person name="Korchina V."/>
            <person name="Kovar C."/>
            <person name="Lara F."/>
            <person name="Lee S."/>
            <person name="Mata R."/>
            <person name="Mathew T."/>
            <person name="Moen C."/>
            <person name="Morales K."/>
            <person name="Munidasa M."/>
            <person name="Nazareth L."/>
            <person name="Ngo R."/>
            <person name="Nguyen L."/>
            <person name="Okwuonu G."/>
            <person name="Ongeri F."/>
            <person name="Patil S."/>
            <person name="Petrosino J."/>
            <person name="Pham C."/>
            <person name="Pham P."/>
            <person name="Pu L.-L."/>
            <person name="Puazo M."/>
            <person name="Raj R."/>
            <person name="Reid J."/>
            <person name="Rouhana J."/>
            <person name="Saada N."/>
            <person name="Shang Y."/>
            <person name="Simmons D."/>
            <person name="Thornton R."/>
            <person name="Warren J."/>
            <person name="Weissenberger G."/>
            <person name="Zhang J."/>
            <person name="Zhang L."/>
            <person name="Zhou C."/>
            <person name="Zhu D."/>
            <person name="Muzny D."/>
            <person name="Worley K."/>
            <person name="Gibbs R."/>
        </authorList>
    </citation>
    <scope>NUCLEOTIDE SEQUENCE [LARGE SCALE GENOMIC DNA]</scope>
    <source>
        <strain evidence="2">ATCC 8290 / DSM 20176 / CCUG 30140 / JCM 1155 / KCTC 3500 / NBRC 15886 / NCIMB 8040 / NRRL B-1843 / 9</strain>
    </source>
</reference>
<evidence type="ECO:0000313" key="2">
    <source>
        <dbReference type="Proteomes" id="UP000003752"/>
    </source>
</evidence>
<name>C0XLK7_LENH9</name>
<sequence length="41" mass="4993">MLTFFRHSSAVIAKWRKFCDYLILFGGRMVEKIKNQFYFLS</sequence>
<organism evidence="1 2">
    <name type="scientific">Lentilactobacillus hilgardii (strain ATCC 8290 / DSM 20176 / CCUG 30140 / JCM 1155 / KCTC 3500 / NBRC 15886 / NCIMB 8040 / NRRL B-1843 / 9)</name>
    <dbReference type="NCBI Taxonomy" id="1423757"/>
    <lineage>
        <taxon>Bacteria</taxon>
        <taxon>Bacillati</taxon>
        <taxon>Bacillota</taxon>
        <taxon>Bacilli</taxon>
        <taxon>Lactobacillales</taxon>
        <taxon>Lactobacillaceae</taxon>
        <taxon>Lentilactobacillus</taxon>
    </lineage>
</organism>
<gene>
    <name evidence="1" type="ORF">HMPREF0519_2118</name>
</gene>
<comment type="caution">
    <text evidence="1">The sequence shown here is derived from an EMBL/GenBank/DDBJ whole genome shotgun (WGS) entry which is preliminary data.</text>
</comment>
<dbReference type="AlphaFoldDB" id="C0XLK7"/>